<accession>A0AAD8LHF1</accession>
<gene>
    <name evidence="2" type="ORF">QVD17_07634</name>
</gene>
<evidence type="ECO:0000313" key="2">
    <source>
        <dbReference type="EMBL" id="KAK1441607.1"/>
    </source>
</evidence>
<feature type="region of interest" description="Disordered" evidence="1">
    <location>
        <begin position="22"/>
        <end position="67"/>
    </location>
</feature>
<feature type="compositionally biased region" description="Basic and acidic residues" evidence="1">
    <location>
        <begin position="22"/>
        <end position="31"/>
    </location>
</feature>
<protein>
    <submittedName>
        <fullName evidence="2">Uncharacterized protein</fullName>
    </submittedName>
</protein>
<proteinExistence type="predicted"/>
<evidence type="ECO:0000256" key="1">
    <source>
        <dbReference type="SAM" id="MobiDB-lite"/>
    </source>
</evidence>
<keyword evidence="3" id="KW-1185">Reference proteome</keyword>
<evidence type="ECO:0000313" key="3">
    <source>
        <dbReference type="Proteomes" id="UP001229421"/>
    </source>
</evidence>
<reference evidence="2" key="1">
    <citation type="journal article" date="2023" name="bioRxiv">
        <title>Improved chromosome-level genome assembly for marigold (Tagetes erecta).</title>
        <authorList>
            <person name="Jiang F."/>
            <person name="Yuan L."/>
            <person name="Wang S."/>
            <person name="Wang H."/>
            <person name="Xu D."/>
            <person name="Wang A."/>
            <person name="Fan W."/>
        </authorList>
    </citation>
    <scope>NUCLEOTIDE SEQUENCE</scope>
    <source>
        <strain evidence="2">WSJ</strain>
        <tissue evidence="2">Leaf</tissue>
    </source>
</reference>
<comment type="caution">
    <text evidence="2">The sequence shown here is derived from an EMBL/GenBank/DDBJ whole genome shotgun (WGS) entry which is preliminary data.</text>
</comment>
<sequence>MCPVEYVRSEVLVKIEHNLRKADTKECDQKKNKTSTKRKQDEPRNIKTNMLASEDKMNDVDVDENENNRSIVVYEEISPEVVVNEETLNCDSENEDEDHANNDSGDEVGWKNEIDSYLEDIIEYYKQTEDQLHEVSASGNHLLIKAVEDQTDVKHVDEVDQDNEMSNGAEVEDQNDVKHVDEVGQDNEITNGSELEAENGIKQGDKERRKCIVSIRHKCEKMGKLSKMAKILMSEYDNNKIVEIQDEVTALEKCNTLGKSHIGRGQERSGIYKECLTSNTNNAFWGLMLKDEWKTSQLSVLG</sequence>
<organism evidence="2 3">
    <name type="scientific">Tagetes erecta</name>
    <name type="common">African marigold</name>
    <dbReference type="NCBI Taxonomy" id="13708"/>
    <lineage>
        <taxon>Eukaryota</taxon>
        <taxon>Viridiplantae</taxon>
        <taxon>Streptophyta</taxon>
        <taxon>Embryophyta</taxon>
        <taxon>Tracheophyta</taxon>
        <taxon>Spermatophyta</taxon>
        <taxon>Magnoliopsida</taxon>
        <taxon>eudicotyledons</taxon>
        <taxon>Gunneridae</taxon>
        <taxon>Pentapetalae</taxon>
        <taxon>asterids</taxon>
        <taxon>campanulids</taxon>
        <taxon>Asterales</taxon>
        <taxon>Asteraceae</taxon>
        <taxon>Asteroideae</taxon>
        <taxon>Heliantheae alliance</taxon>
        <taxon>Tageteae</taxon>
        <taxon>Tagetes</taxon>
    </lineage>
</organism>
<dbReference type="AlphaFoldDB" id="A0AAD8LHF1"/>
<name>A0AAD8LHF1_TARER</name>
<dbReference type="EMBL" id="JAUHHV010000001">
    <property type="protein sequence ID" value="KAK1441607.1"/>
    <property type="molecule type" value="Genomic_DNA"/>
</dbReference>
<dbReference type="Proteomes" id="UP001229421">
    <property type="component" value="Unassembled WGS sequence"/>
</dbReference>